<feature type="transmembrane region" description="Helical" evidence="1">
    <location>
        <begin position="7"/>
        <end position="29"/>
    </location>
</feature>
<comment type="caution">
    <text evidence="2">The sequence shown here is derived from an EMBL/GenBank/DDBJ whole genome shotgun (WGS) entry which is preliminary data.</text>
</comment>
<reference evidence="2 3" key="1">
    <citation type="submission" date="2024-09" db="EMBL/GenBank/DDBJ databases">
        <authorList>
            <person name="Sun Q."/>
            <person name="Mori K."/>
        </authorList>
    </citation>
    <scope>NUCLEOTIDE SEQUENCE [LARGE SCALE GENOMIC DNA]</scope>
    <source>
        <strain evidence="2 3">CCM 7650</strain>
    </source>
</reference>
<keyword evidence="3" id="KW-1185">Reference proteome</keyword>
<keyword evidence="1" id="KW-1133">Transmembrane helix</keyword>
<keyword evidence="1" id="KW-0472">Membrane</keyword>
<evidence type="ECO:0000256" key="1">
    <source>
        <dbReference type="SAM" id="Phobius"/>
    </source>
</evidence>
<dbReference type="Proteomes" id="UP001589797">
    <property type="component" value="Unassembled WGS sequence"/>
</dbReference>
<organism evidence="2 3">
    <name type="scientific">Fontibacter flavus</name>
    <dbReference type="NCBI Taxonomy" id="654838"/>
    <lineage>
        <taxon>Bacteria</taxon>
        <taxon>Pseudomonadati</taxon>
        <taxon>Bacteroidota</taxon>
        <taxon>Cytophagia</taxon>
        <taxon>Cytophagales</taxon>
        <taxon>Cyclobacteriaceae</taxon>
        <taxon>Fontibacter</taxon>
    </lineage>
</organism>
<name>A0ABV6FWU6_9BACT</name>
<gene>
    <name evidence="2" type="ORF">ACFFIP_16895</name>
</gene>
<dbReference type="RefSeq" id="WP_382388906.1">
    <property type="nucleotide sequence ID" value="NZ_JBHLWI010000050.1"/>
</dbReference>
<dbReference type="Pfam" id="PF12869">
    <property type="entry name" value="tRNA_anti-like"/>
    <property type="match status" value="1"/>
</dbReference>
<dbReference type="EMBL" id="JBHLWI010000050">
    <property type="protein sequence ID" value="MFC0264366.1"/>
    <property type="molecule type" value="Genomic_DNA"/>
</dbReference>
<evidence type="ECO:0000313" key="3">
    <source>
        <dbReference type="Proteomes" id="UP001589797"/>
    </source>
</evidence>
<accession>A0ABV6FWU6</accession>
<evidence type="ECO:0008006" key="4">
    <source>
        <dbReference type="Google" id="ProtNLM"/>
    </source>
</evidence>
<sequence>MKTKRTIKILVIIAVAGIIVAGVVGFYMFNMPHRDVQTAKTDITISSSLLTEEFLQNPNSANDKYLDEDGDSKILEVSGTVDRIETDYNDNIVILLKEPGNKVGVSCTFLSSVKSTASQIKVGQSVKVKGVIRSGAFYDEDLRMYEDVIMEKCDLVSKI</sequence>
<proteinExistence type="predicted"/>
<evidence type="ECO:0000313" key="2">
    <source>
        <dbReference type="EMBL" id="MFC0264366.1"/>
    </source>
</evidence>
<dbReference type="InterPro" id="IPR024422">
    <property type="entry name" value="Protein_unknown_function_OB"/>
</dbReference>
<protein>
    <recommendedName>
        <fullName evidence="4">tRNA_anti-like</fullName>
    </recommendedName>
</protein>
<keyword evidence="1" id="KW-0812">Transmembrane</keyword>